<dbReference type="InterPro" id="IPR036890">
    <property type="entry name" value="HATPase_C_sf"/>
</dbReference>
<keyword evidence="7" id="KW-0067">ATP-binding</keyword>
<accession>A0A328AAX6</accession>
<keyword evidence="3" id="KW-0597">Phosphoprotein</keyword>
<comment type="catalytic activity">
    <reaction evidence="1">
        <text>ATP + protein L-histidine = ADP + protein N-phospho-L-histidine.</text>
        <dbReference type="EC" id="2.7.13.3"/>
    </reaction>
</comment>
<keyword evidence="10" id="KW-1185">Reference proteome</keyword>
<gene>
    <name evidence="9" type="ORF">DJ017_19110</name>
</gene>
<dbReference type="PANTHER" id="PTHR41523:SF8">
    <property type="entry name" value="ETHYLENE RESPONSE SENSOR PROTEIN"/>
    <property type="match status" value="1"/>
</dbReference>
<dbReference type="GO" id="GO:0004673">
    <property type="term" value="F:protein histidine kinase activity"/>
    <property type="evidence" value="ECO:0007669"/>
    <property type="project" value="UniProtKB-EC"/>
</dbReference>
<dbReference type="InterPro" id="IPR011495">
    <property type="entry name" value="Sig_transdc_His_kin_sub2_dim/P"/>
</dbReference>
<evidence type="ECO:0000313" key="10">
    <source>
        <dbReference type="Proteomes" id="UP000249254"/>
    </source>
</evidence>
<organism evidence="9 10">
    <name type="scientific">Phenylobacterium soli</name>
    <dbReference type="NCBI Taxonomy" id="2170551"/>
    <lineage>
        <taxon>Bacteria</taxon>
        <taxon>Pseudomonadati</taxon>
        <taxon>Pseudomonadota</taxon>
        <taxon>Alphaproteobacteria</taxon>
        <taxon>Caulobacterales</taxon>
        <taxon>Caulobacteraceae</taxon>
        <taxon>Phenylobacterium</taxon>
    </lineage>
</organism>
<comment type="caution">
    <text evidence="9">The sequence shown here is derived from an EMBL/GenBank/DDBJ whole genome shotgun (WGS) entry which is preliminary data.</text>
</comment>
<evidence type="ECO:0000256" key="5">
    <source>
        <dbReference type="ARBA" id="ARBA00022741"/>
    </source>
</evidence>
<keyword evidence="5" id="KW-0547">Nucleotide-binding</keyword>
<evidence type="ECO:0000256" key="3">
    <source>
        <dbReference type="ARBA" id="ARBA00022553"/>
    </source>
</evidence>
<reference evidence="10" key="1">
    <citation type="submission" date="2018-05" db="EMBL/GenBank/DDBJ databases">
        <authorList>
            <person name="Li X."/>
        </authorList>
    </citation>
    <scope>NUCLEOTIDE SEQUENCE [LARGE SCALE GENOMIC DNA]</scope>
    <source>
        <strain evidence="10">LX32</strain>
    </source>
</reference>
<dbReference type="PANTHER" id="PTHR41523">
    <property type="entry name" value="TWO-COMPONENT SYSTEM SENSOR PROTEIN"/>
    <property type="match status" value="1"/>
</dbReference>
<keyword evidence="4" id="KW-0808">Transferase</keyword>
<sequence length="220" mass="23448">MSTHGNEAQDATASGRLAELEAELARAHARLREVDHRMKNDLQLIASVFVLQARRAPAGPERDAAQSALDRINALMAVHRRFEPNGETARMAVDGLVRDIAEEALAACRREDVGLRLEIDPVTVPTRQAAPLALITGELVREALTQPVAGGPGAVTVSLKRGSDEVELSVEGNGDGRDGEAAKGFGATLVGLLAQQLRGRFETLPAEPGRRAVVRFPQSA</sequence>
<dbReference type="EC" id="2.7.13.3" evidence="2"/>
<protein>
    <recommendedName>
        <fullName evidence="2">histidine kinase</fullName>
        <ecNumber evidence="2">2.7.13.3</ecNumber>
    </recommendedName>
</protein>
<keyword evidence="6" id="KW-0418">Kinase</keyword>
<evidence type="ECO:0000256" key="2">
    <source>
        <dbReference type="ARBA" id="ARBA00012438"/>
    </source>
</evidence>
<dbReference type="Gene3D" id="3.30.450.20">
    <property type="entry name" value="PAS domain"/>
    <property type="match status" value="1"/>
</dbReference>
<proteinExistence type="predicted"/>
<dbReference type="AlphaFoldDB" id="A0A328AAX6"/>
<evidence type="ECO:0000256" key="7">
    <source>
        <dbReference type="ARBA" id="ARBA00022840"/>
    </source>
</evidence>
<evidence type="ECO:0000256" key="6">
    <source>
        <dbReference type="ARBA" id="ARBA00022777"/>
    </source>
</evidence>
<dbReference type="RefSeq" id="WP_111530485.1">
    <property type="nucleotide sequence ID" value="NZ_JBHRSG010000003.1"/>
</dbReference>
<name>A0A328AAX6_9CAUL</name>
<dbReference type="Gene3D" id="3.30.565.10">
    <property type="entry name" value="Histidine kinase-like ATPase, C-terminal domain"/>
    <property type="match status" value="1"/>
</dbReference>
<evidence type="ECO:0000259" key="8">
    <source>
        <dbReference type="Pfam" id="PF07568"/>
    </source>
</evidence>
<evidence type="ECO:0000256" key="1">
    <source>
        <dbReference type="ARBA" id="ARBA00000085"/>
    </source>
</evidence>
<dbReference type="Pfam" id="PF07568">
    <property type="entry name" value="HisKA_2"/>
    <property type="match status" value="1"/>
</dbReference>
<dbReference type="OrthoDB" id="7991996at2"/>
<evidence type="ECO:0000313" key="9">
    <source>
        <dbReference type="EMBL" id="RAK51923.1"/>
    </source>
</evidence>
<dbReference type="SUPFAM" id="SSF55874">
    <property type="entry name" value="ATPase domain of HSP90 chaperone/DNA topoisomerase II/histidine kinase"/>
    <property type="match status" value="1"/>
</dbReference>
<dbReference type="EMBL" id="QFYQ01000002">
    <property type="protein sequence ID" value="RAK51923.1"/>
    <property type="molecule type" value="Genomic_DNA"/>
</dbReference>
<dbReference type="Proteomes" id="UP000249254">
    <property type="component" value="Unassembled WGS sequence"/>
</dbReference>
<evidence type="ECO:0000256" key="4">
    <source>
        <dbReference type="ARBA" id="ARBA00022679"/>
    </source>
</evidence>
<feature type="domain" description="Signal transduction histidine kinase subgroup 2 dimerisation and phosphoacceptor" evidence="8">
    <location>
        <begin position="33"/>
        <end position="105"/>
    </location>
</feature>
<dbReference type="GO" id="GO:0005524">
    <property type="term" value="F:ATP binding"/>
    <property type="evidence" value="ECO:0007669"/>
    <property type="project" value="UniProtKB-KW"/>
</dbReference>